<sequence>MENKVEILINGKPVEVKCPKYGEVVLKFNNGKPNLLETKETYKLGN</sequence>
<keyword evidence="2" id="KW-1185">Reference proteome</keyword>
<comment type="caution">
    <text evidence="1">The sequence shown here is derived from an EMBL/GenBank/DDBJ whole genome shotgun (WGS) entry which is preliminary data.</text>
</comment>
<evidence type="ECO:0000313" key="2">
    <source>
        <dbReference type="Proteomes" id="UP000005990"/>
    </source>
</evidence>
<organism evidence="1 2">
    <name type="scientific">Eremococcus coleocola ACS-139-V-Col8</name>
    <dbReference type="NCBI Taxonomy" id="908337"/>
    <lineage>
        <taxon>Bacteria</taxon>
        <taxon>Bacillati</taxon>
        <taxon>Bacillota</taxon>
        <taxon>Bacilli</taxon>
        <taxon>Lactobacillales</taxon>
        <taxon>Aerococcaceae</taxon>
        <taxon>Eremococcus</taxon>
    </lineage>
</organism>
<proteinExistence type="predicted"/>
<reference evidence="1 2" key="1">
    <citation type="submission" date="2010-10" db="EMBL/GenBank/DDBJ databases">
        <authorList>
            <person name="Durkin A.S."/>
            <person name="Madupu R."/>
            <person name="Torralba M."/>
            <person name="Gillis M."/>
            <person name="Methe B."/>
            <person name="Sutton G."/>
            <person name="Nelson K.E."/>
        </authorList>
    </citation>
    <scope>NUCLEOTIDE SEQUENCE [LARGE SCALE GENOMIC DNA]</scope>
    <source>
        <strain evidence="1 2">ACS-139-V-Col8</strain>
    </source>
</reference>
<name>E4KPZ9_9LACT</name>
<gene>
    <name evidence="1" type="ORF">HMPREF9257_1638</name>
</gene>
<dbReference type="EMBL" id="AENN01000015">
    <property type="protein sequence ID" value="EFR30949.1"/>
    <property type="molecule type" value="Genomic_DNA"/>
</dbReference>
<dbReference type="RefSeq" id="WP_006418152.1">
    <property type="nucleotide sequence ID" value="NZ_AENN01000015.1"/>
</dbReference>
<accession>E4KPZ9</accession>
<dbReference type="Proteomes" id="UP000005990">
    <property type="component" value="Unassembled WGS sequence"/>
</dbReference>
<protein>
    <submittedName>
        <fullName evidence="1">Uncharacterized protein</fullName>
    </submittedName>
</protein>
<dbReference type="AlphaFoldDB" id="E4KPZ9"/>
<evidence type="ECO:0000313" key="1">
    <source>
        <dbReference type="EMBL" id="EFR30949.1"/>
    </source>
</evidence>